<proteinExistence type="predicted"/>
<dbReference type="AlphaFoldDB" id="A0AAI9HGM8"/>
<feature type="transmembrane region" description="Helical" evidence="1">
    <location>
        <begin position="98"/>
        <end position="120"/>
    </location>
</feature>
<reference evidence="2" key="1">
    <citation type="submission" date="2024-02" db="EMBL/GenBank/DDBJ databases">
        <authorList>
            <consortium name="Clinical and Environmental Microbiology Branch: Whole genome sequencing antimicrobial resistance pathogens in the healthcare setting"/>
        </authorList>
    </citation>
    <scope>NUCLEOTIDE SEQUENCE</scope>
    <source>
        <strain evidence="2">2023GN-00102</strain>
    </source>
</reference>
<evidence type="ECO:0000313" key="2">
    <source>
        <dbReference type="EMBL" id="EMN4144838.1"/>
    </source>
</evidence>
<organism evidence="2">
    <name type="scientific">Citrobacter freundii</name>
    <dbReference type="NCBI Taxonomy" id="546"/>
    <lineage>
        <taxon>Bacteria</taxon>
        <taxon>Pseudomonadati</taxon>
        <taxon>Pseudomonadota</taxon>
        <taxon>Gammaproteobacteria</taxon>
        <taxon>Enterobacterales</taxon>
        <taxon>Enterobacteriaceae</taxon>
        <taxon>Citrobacter</taxon>
        <taxon>Citrobacter freundii complex</taxon>
    </lineage>
</organism>
<dbReference type="RefSeq" id="WP_048217520.1">
    <property type="nucleotide sequence ID" value="NZ_CAXOME010000031.1"/>
</dbReference>
<name>A0AAI9HGM8_CITFR</name>
<evidence type="ECO:0000256" key="1">
    <source>
        <dbReference type="SAM" id="Phobius"/>
    </source>
</evidence>
<gene>
    <name evidence="2" type="ORF">PQQ21_002091</name>
</gene>
<keyword evidence="1" id="KW-0472">Membrane</keyword>
<sequence length="171" mass="19355">MLSFIAKYILTASAVAPVCITLSFVAWLNGSKVYCFFSLSLAILSFLLCWLTLHIAKKRVSETHVNLTSLTPANKEITNYFLAYLFPLITDDKLIENIWLAVFFYISLFVYIGFSGSYSFNPILSFLGYKFYEAEDDTNVSFVLISKKALQKGNVKGLKVVQLTDHTFIKV</sequence>
<keyword evidence="1" id="KW-1133">Transmembrane helix</keyword>
<feature type="transmembrane region" description="Helical" evidence="1">
    <location>
        <begin position="6"/>
        <end position="27"/>
    </location>
</feature>
<protein>
    <submittedName>
        <fullName evidence="2">Uncharacterized protein</fullName>
    </submittedName>
</protein>
<keyword evidence="1" id="KW-0812">Transmembrane</keyword>
<feature type="transmembrane region" description="Helical" evidence="1">
    <location>
        <begin position="34"/>
        <end position="56"/>
    </location>
</feature>
<accession>A0AAI9HGM8</accession>
<dbReference type="EMBL" id="ABKLER030000007">
    <property type="protein sequence ID" value="EMN4144838.1"/>
    <property type="molecule type" value="Genomic_DNA"/>
</dbReference>
<comment type="caution">
    <text evidence="2">The sequence shown here is derived from an EMBL/GenBank/DDBJ whole genome shotgun (WGS) entry which is preliminary data.</text>
</comment>